<evidence type="ECO:0000313" key="1">
    <source>
        <dbReference type="EMBL" id="ASA22631.1"/>
    </source>
</evidence>
<keyword evidence="2" id="KW-1185">Reference proteome</keyword>
<protein>
    <submittedName>
        <fullName evidence="1">Uncharacterized protein</fullName>
    </submittedName>
</protein>
<dbReference type="RefSeq" id="WP_087916629.1">
    <property type="nucleotide sequence ID" value="NZ_CP021780.1"/>
</dbReference>
<dbReference type="AlphaFoldDB" id="A0A2Z2KQL4"/>
<accession>A0A2Z2KQL4</accession>
<dbReference type="KEGG" id="pdh:B9T62_18665"/>
<dbReference type="EMBL" id="CP021780">
    <property type="protein sequence ID" value="ASA22631.1"/>
    <property type="molecule type" value="Genomic_DNA"/>
</dbReference>
<organism evidence="1 2">
    <name type="scientific">Paenibacillus donghaensis</name>
    <dbReference type="NCBI Taxonomy" id="414771"/>
    <lineage>
        <taxon>Bacteria</taxon>
        <taxon>Bacillati</taxon>
        <taxon>Bacillota</taxon>
        <taxon>Bacilli</taxon>
        <taxon>Bacillales</taxon>
        <taxon>Paenibacillaceae</taxon>
        <taxon>Paenibacillus</taxon>
    </lineage>
</organism>
<proteinExistence type="predicted"/>
<name>A0A2Z2KQL4_9BACL</name>
<evidence type="ECO:0000313" key="2">
    <source>
        <dbReference type="Proteomes" id="UP000249890"/>
    </source>
</evidence>
<dbReference type="OrthoDB" id="9939405at2"/>
<reference evidence="1 2" key="1">
    <citation type="submission" date="2017-06" db="EMBL/GenBank/DDBJ databases">
        <title>Complete genome sequence of Paenibacillus donghaensis KCTC 13049T isolated from East Sea sediment, South Korea.</title>
        <authorList>
            <person name="Jung B.K."/>
            <person name="Hong S.-J."/>
            <person name="Shin J.-H."/>
        </authorList>
    </citation>
    <scope>NUCLEOTIDE SEQUENCE [LARGE SCALE GENOMIC DNA]</scope>
    <source>
        <strain evidence="1 2">KCTC 13049</strain>
    </source>
</reference>
<gene>
    <name evidence="1" type="ORF">B9T62_18665</name>
</gene>
<dbReference type="Proteomes" id="UP000249890">
    <property type="component" value="Chromosome"/>
</dbReference>
<sequence length="93" mass="10777">MNFKNMIADIGNDEIETAAELDFIMWNDQLQEYPQALYDMLILDAVDLPNEEKLKRKAILDAAYVALQSTMEEITRELQSKYPNESKRRLGHG</sequence>